<keyword evidence="5" id="KW-1133">Transmembrane helix</keyword>
<dbReference type="Gene3D" id="2.60.40.10">
    <property type="entry name" value="Immunoglobulins"/>
    <property type="match status" value="1"/>
</dbReference>
<name>A0A437UIP6_ENTAV</name>
<evidence type="ECO:0000256" key="1">
    <source>
        <dbReference type="ARBA" id="ARBA00007257"/>
    </source>
</evidence>
<evidence type="ECO:0000313" key="7">
    <source>
        <dbReference type="EMBL" id="RVU93517.1"/>
    </source>
</evidence>
<dbReference type="InterPro" id="IPR013783">
    <property type="entry name" value="Ig-like_fold"/>
</dbReference>
<keyword evidence="3" id="KW-0732">Signal</keyword>
<proteinExistence type="inferred from homology"/>
<gene>
    <name evidence="7" type="ORF">EK398_00810</name>
</gene>
<accession>A0A437UIP6</accession>
<feature type="region of interest" description="Disordered" evidence="4">
    <location>
        <begin position="467"/>
        <end position="502"/>
    </location>
</feature>
<reference evidence="7 8" key="1">
    <citation type="submission" date="2018-12" db="EMBL/GenBank/DDBJ databases">
        <title>A novel vanA-carrying plasmid in a clinical isolate of Enterococcus avium.</title>
        <authorList>
            <person name="Bernasconi O.J."/>
            <person name="Luzzaro F."/>
            <person name="Endimiani A."/>
        </authorList>
    </citation>
    <scope>NUCLEOTIDE SEQUENCE [LARGE SCALE GENOMIC DNA]</scope>
    <source>
        <strain evidence="7 8">LC0559/18</strain>
    </source>
</reference>
<evidence type="ECO:0000313" key="8">
    <source>
        <dbReference type="Proteomes" id="UP000288388"/>
    </source>
</evidence>
<evidence type="ECO:0000256" key="5">
    <source>
        <dbReference type="SAM" id="Phobius"/>
    </source>
</evidence>
<feature type="domain" description="SpaA-like prealbumin fold" evidence="6">
    <location>
        <begin position="374"/>
        <end position="461"/>
    </location>
</feature>
<comment type="similarity">
    <text evidence="1">Belongs to the serine-aspartate repeat-containing protein (SDr) family.</text>
</comment>
<keyword evidence="2" id="KW-0964">Secreted</keyword>
<dbReference type="AlphaFoldDB" id="A0A437UIP6"/>
<feature type="compositionally biased region" description="Basic and acidic residues" evidence="4">
    <location>
        <begin position="470"/>
        <end position="484"/>
    </location>
</feature>
<dbReference type="NCBIfam" id="TIGR01167">
    <property type="entry name" value="LPXTG_anchor"/>
    <property type="match status" value="1"/>
</dbReference>
<dbReference type="Pfam" id="PF17802">
    <property type="entry name" value="SpaA"/>
    <property type="match status" value="1"/>
</dbReference>
<dbReference type="SUPFAM" id="SSF49478">
    <property type="entry name" value="Cna protein B-type domain"/>
    <property type="match status" value="1"/>
</dbReference>
<feature type="compositionally biased region" description="Low complexity" evidence="4">
    <location>
        <begin position="485"/>
        <end position="498"/>
    </location>
</feature>
<dbReference type="PROSITE" id="PS51257">
    <property type="entry name" value="PROKAR_LIPOPROTEIN"/>
    <property type="match status" value="1"/>
</dbReference>
<organism evidence="7 8">
    <name type="scientific">Enterococcus avium</name>
    <name type="common">Streptococcus avium</name>
    <dbReference type="NCBI Taxonomy" id="33945"/>
    <lineage>
        <taxon>Bacteria</taxon>
        <taxon>Bacillati</taxon>
        <taxon>Bacillota</taxon>
        <taxon>Bacilli</taxon>
        <taxon>Lactobacillales</taxon>
        <taxon>Enterococcaceae</taxon>
        <taxon>Enterococcus</taxon>
    </lineage>
</organism>
<feature type="transmembrane region" description="Helical" evidence="5">
    <location>
        <begin position="506"/>
        <end position="525"/>
    </location>
</feature>
<keyword evidence="5" id="KW-0812">Transmembrane</keyword>
<comment type="caution">
    <text evidence="7">The sequence shown here is derived from an EMBL/GenBank/DDBJ whole genome shotgun (WGS) entry which is preliminary data.</text>
</comment>
<feature type="compositionally biased region" description="Basic and acidic residues" evidence="4">
    <location>
        <begin position="363"/>
        <end position="373"/>
    </location>
</feature>
<evidence type="ECO:0000256" key="3">
    <source>
        <dbReference type="ARBA" id="ARBA00022729"/>
    </source>
</evidence>
<protein>
    <submittedName>
        <fullName evidence="7">LPXTG cell wall anchor domain-containing protein</fullName>
    </submittedName>
</protein>
<feature type="region of interest" description="Disordered" evidence="4">
    <location>
        <begin position="349"/>
        <end position="378"/>
    </location>
</feature>
<dbReference type="EMBL" id="RYZS01000001">
    <property type="protein sequence ID" value="RVU93517.1"/>
    <property type="molecule type" value="Genomic_DNA"/>
</dbReference>
<dbReference type="InterPro" id="IPR011252">
    <property type="entry name" value="Fibrogen-bd_dom1"/>
</dbReference>
<dbReference type="InterPro" id="IPR041033">
    <property type="entry name" value="SpaA_PFL_dom_1"/>
</dbReference>
<dbReference type="Proteomes" id="UP000288388">
    <property type="component" value="Unassembled WGS sequence"/>
</dbReference>
<dbReference type="PANTHER" id="PTHR36108:SF13">
    <property type="entry name" value="COLOSSIN-B-RELATED"/>
    <property type="match status" value="1"/>
</dbReference>
<dbReference type="GO" id="GO:0007155">
    <property type="term" value="P:cell adhesion"/>
    <property type="evidence" value="ECO:0007669"/>
    <property type="project" value="InterPro"/>
</dbReference>
<dbReference type="RefSeq" id="WP_127978027.1">
    <property type="nucleotide sequence ID" value="NZ_RYZS01000001.1"/>
</dbReference>
<evidence type="ECO:0000259" key="6">
    <source>
        <dbReference type="Pfam" id="PF17802"/>
    </source>
</evidence>
<evidence type="ECO:0000256" key="2">
    <source>
        <dbReference type="ARBA" id="ARBA00022525"/>
    </source>
</evidence>
<keyword evidence="5" id="KW-0472">Membrane</keyword>
<evidence type="ECO:0000256" key="4">
    <source>
        <dbReference type="SAM" id="MobiDB-lite"/>
    </source>
</evidence>
<dbReference type="Gene3D" id="2.60.40.1280">
    <property type="match status" value="1"/>
</dbReference>
<dbReference type="PANTHER" id="PTHR36108">
    <property type="entry name" value="COLOSSIN-B-RELATED"/>
    <property type="match status" value="1"/>
</dbReference>
<sequence length="530" mass="58618">MKKGSKFSLFVLLLLLGCYLMMLGSALPIASTAASDITKNISIMGSKIIDNKGVEKSTENPIRVNDSIVISYLLEINQEWMTQIEVGDTFRVSLPDDTYFRVKDNLSALSLKDSVTGEIFGQASLTGNHLTVTINESGARQKVLNSLQLTIGLKAVKAGNEIDAGGNSSLNIPKLEIIETPLATVDLLQAEMKVEGKMAASRNFEYVIVDQSDEGKPIAYGVTERMLDRQDESVMIDFYKVKTIEGAFKDKIETDWRTLLKDGHSYLIHEVPDPEYVAVITGGIGEGNQYDYQAEKNRSVRFRILKQPVTKKQLASKISDIPMLAVPKMKKIEETTSIERGIKKQAANDFLTKETKTPVSTSRSDKEGKEEKGINLTKTDSATGEKLQGAEFELKNAAGEKMYLRRKLITDENGLLHINSLPEGEYSLVEIKAPEGYVLDSEPLTFTFTKEDKLVVLTKENAKDGAAVPVKKDFPQSSETREEFSSQQASKPSSNSKKQYPRTGELTNPLVTILGFGILGVLWIVRKKIG</sequence>